<dbReference type="AlphaFoldDB" id="A0A0E9W174"/>
<dbReference type="EMBL" id="GBXM01025297">
    <property type="protein sequence ID" value="JAH83280.1"/>
    <property type="molecule type" value="Transcribed_RNA"/>
</dbReference>
<proteinExistence type="predicted"/>
<accession>A0A0E9W174</accession>
<reference evidence="1" key="1">
    <citation type="submission" date="2014-11" db="EMBL/GenBank/DDBJ databases">
        <authorList>
            <person name="Amaro Gonzalez C."/>
        </authorList>
    </citation>
    <scope>NUCLEOTIDE SEQUENCE</scope>
</reference>
<sequence>MVYTQTEFLLPLSTETWPLFTRTASNK</sequence>
<evidence type="ECO:0000313" key="1">
    <source>
        <dbReference type="EMBL" id="JAH83280.1"/>
    </source>
</evidence>
<organism evidence="1">
    <name type="scientific">Anguilla anguilla</name>
    <name type="common">European freshwater eel</name>
    <name type="synonym">Muraena anguilla</name>
    <dbReference type="NCBI Taxonomy" id="7936"/>
    <lineage>
        <taxon>Eukaryota</taxon>
        <taxon>Metazoa</taxon>
        <taxon>Chordata</taxon>
        <taxon>Craniata</taxon>
        <taxon>Vertebrata</taxon>
        <taxon>Euteleostomi</taxon>
        <taxon>Actinopterygii</taxon>
        <taxon>Neopterygii</taxon>
        <taxon>Teleostei</taxon>
        <taxon>Anguilliformes</taxon>
        <taxon>Anguillidae</taxon>
        <taxon>Anguilla</taxon>
    </lineage>
</organism>
<name>A0A0E9W174_ANGAN</name>
<reference evidence="1" key="2">
    <citation type="journal article" date="2015" name="Fish Shellfish Immunol.">
        <title>Early steps in the European eel (Anguilla anguilla)-Vibrio vulnificus interaction in the gills: Role of the RtxA13 toxin.</title>
        <authorList>
            <person name="Callol A."/>
            <person name="Pajuelo D."/>
            <person name="Ebbesson L."/>
            <person name="Teles M."/>
            <person name="MacKenzie S."/>
            <person name="Amaro C."/>
        </authorList>
    </citation>
    <scope>NUCLEOTIDE SEQUENCE</scope>
</reference>
<protein>
    <submittedName>
        <fullName evidence="1">Uncharacterized protein</fullName>
    </submittedName>
</protein>